<evidence type="ECO:0000259" key="2">
    <source>
        <dbReference type="SMART" id="SM00563"/>
    </source>
</evidence>
<feature type="domain" description="Phospholipid/glycerol acyltransferase" evidence="2">
    <location>
        <begin position="90"/>
        <end position="232"/>
    </location>
</feature>
<keyword evidence="1" id="KW-0812">Transmembrane</keyword>
<protein>
    <submittedName>
        <fullName evidence="3">Acyltransferase</fullName>
    </submittedName>
</protein>
<keyword evidence="3" id="KW-0012">Acyltransferase</keyword>
<reference evidence="3 4" key="1">
    <citation type="submission" date="2019-06" db="EMBL/GenBank/DDBJ databases">
        <title>Draft genome of Aliikangiella marina GYP-15.</title>
        <authorList>
            <person name="Wang G."/>
        </authorList>
    </citation>
    <scope>NUCLEOTIDE SEQUENCE [LARGE SCALE GENOMIC DNA]</scope>
    <source>
        <strain evidence="3 4">GYP-15</strain>
    </source>
</reference>
<feature type="transmembrane region" description="Helical" evidence="1">
    <location>
        <begin position="48"/>
        <end position="67"/>
    </location>
</feature>
<accession>A0A545T4F3</accession>
<dbReference type="CDD" id="cd07990">
    <property type="entry name" value="LPLAT_LCLAT1-like"/>
    <property type="match status" value="1"/>
</dbReference>
<dbReference type="AlphaFoldDB" id="A0A545T4F3"/>
<evidence type="ECO:0000256" key="1">
    <source>
        <dbReference type="SAM" id="Phobius"/>
    </source>
</evidence>
<proteinExistence type="predicted"/>
<sequence length="310" mass="36298">MLAKILPAQLVGLISFSFHTLNTFFWFVPIILVALVKFLLPIKPLTNVCTLVLNFFASCWISVNTYITRWSKPIAWDIDIPNDLSPKEWYLVVANHQSWVDILALQQVFNRKIPFLKFFLKQELIWVPVLGIAWWALDFPFMKRYTKSYIKKNPHKKGKDFETTRKACEKFKTLPISIMNFAEGTRFTNEKHQKQNSPFEKLLKPKSGGIGYVLTLMGNEIHKLVNVTIDYPDNEMFTFWDFMCGKVRKISLHAEVIEIPAELAGDYINDPENRKAVQQWINRIWQEKDDRLTGTINEKIDYTMERKSAN</sequence>
<dbReference type="PANTHER" id="PTHR10983:SF16">
    <property type="entry name" value="LYSOCARDIOLIPIN ACYLTRANSFERASE 1"/>
    <property type="match status" value="1"/>
</dbReference>
<organism evidence="3 4">
    <name type="scientific">Aliikangiella marina</name>
    <dbReference type="NCBI Taxonomy" id="1712262"/>
    <lineage>
        <taxon>Bacteria</taxon>
        <taxon>Pseudomonadati</taxon>
        <taxon>Pseudomonadota</taxon>
        <taxon>Gammaproteobacteria</taxon>
        <taxon>Oceanospirillales</taxon>
        <taxon>Pleioneaceae</taxon>
        <taxon>Aliikangiella</taxon>
    </lineage>
</organism>
<keyword evidence="1" id="KW-1133">Transmembrane helix</keyword>
<dbReference type="Proteomes" id="UP000317839">
    <property type="component" value="Unassembled WGS sequence"/>
</dbReference>
<gene>
    <name evidence="3" type="ORF">FLL45_17955</name>
</gene>
<dbReference type="NCBIfam" id="NF010621">
    <property type="entry name" value="PRK14014.1"/>
    <property type="match status" value="1"/>
</dbReference>
<keyword evidence="4" id="KW-1185">Reference proteome</keyword>
<dbReference type="RefSeq" id="WP_142943434.1">
    <property type="nucleotide sequence ID" value="NZ_VIKR01000005.1"/>
</dbReference>
<dbReference type="SMART" id="SM00563">
    <property type="entry name" value="PlsC"/>
    <property type="match status" value="1"/>
</dbReference>
<dbReference type="GO" id="GO:0016746">
    <property type="term" value="F:acyltransferase activity"/>
    <property type="evidence" value="ECO:0007669"/>
    <property type="project" value="UniProtKB-KW"/>
</dbReference>
<dbReference type="Pfam" id="PF01553">
    <property type="entry name" value="Acyltransferase"/>
    <property type="match status" value="1"/>
</dbReference>
<feature type="transmembrane region" description="Helical" evidence="1">
    <location>
        <begin position="12"/>
        <end position="36"/>
    </location>
</feature>
<name>A0A545T4F3_9GAMM</name>
<dbReference type="OrthoDB" id="319710at2"/>
<dbReference type="InterPro" id="IPR002123">
    <property type="entry name" value="Plipid/glycerol_acylTrfase"/>
</dbReference>
<comment type="caution">
    <text evidence="3">The sequence shown here is derived from an EMBL/GenBank/DDBJ whole genome shotgun (WGS) entry which is preliminary data.</text>
</comment>
<evidence type="ECO:0000313" key="3">
    <source>
        <dbReference type="EMBL" id="TQV72106.1"/>
    </source>
</evidence>
<keyword evidence="1" id="KW-0472">Membrane</keyword>
<dbReference type="SUPFAM" id="SSF69593">
    <property type="entry name" value="Glycerol-3-phosphate (1)-acyltransferase"/>
    <property type="match status" value="1"/>
</dbReference>
<evidence type="ECO:0000313" key="4">
    <source>
        <dbReference type="Proteomes" id="UP000317839"/>
    </source>
</evidence>
<keyword evidence="3" id="KW-0808">Transferase</keyword>
<dbReference type="PANTHER" id="PTHR10983">
    <property type="entry name" value="1-ACYLGLYCEROL-3-PHOSPHATE ACYLTRANSFERASE-RELATED"/>
    <property type="match status" value="1"/>
</dbReference>
<dbReference type="EMBL" id="VIKR01000005">
    <property type="protein sequence ID" value="TQV72106.1"/>
    <property type="molecule type" value="Genomic_DNA"/>
</dbReference>
<feature type="transmembrane region" description="Helical" evidence="1">
    <location>
        <begin position="124"/>
        <end position="142"/>
    </location>
</feature>